<sequence>MAGLQRSAVSFRRQGSSGLVWDDKLVSAELNNDQNQDQKAAADNLNAKTATPPPTAAIQRTRSNGGYRMGKVSPAIDPPSPKLSACGFCTAFSKTGEKGRRRAKPTAKHRSR</sequence>
<dbReference type="PANTHER" id="PTHR33730:SF4">
    <property type="entry name" value="OS05G0542732 PROTEIN"/>
    <property type="match status" value="1"/>
</dbReference>
<dbReference type="Pfam" id="PF15697">
    <property type="entry name" value="DUF4666"/>
    <property type="match status" value="1"/>
</dbReference>
<gene>
    <name evidence="2" type="ORF">DEO72_LG8g112</name>
</gene>
<dbReference type="Proteomes" id="UP000501690">
    <property type="component" value="Linkage Group LG8"/>
</dbReference>
<evidence type="ECO:0000256" key="1">
    <source>
        <dbReference type="SAM" id="MobiDB-lite"/>
    </source>
</evidence>
<proteinExistence type="predicted"/>
<dbReference type="PANTHER" id="PTHR33730">
    <property type="entry name" value="OS05G0542732 PROTEIN-RELATED"/>
    <property type="match status" value="1"/>
</dbReference>
<evidence type="ECO:0000313" key="2">
    <source>
        <dbReference type="EMBL" id="QCE02101.1"/>
    </source>
</evidence>
<dbReference type="InterPro" id="IPR031421">
    <property type="entry name" value="DUF4666"/>
</dbReference>
<protein>
    <recommendedName>
        <fullName evidence="4">MAPK kinase substrate protein</fullName>
    </recommendedName>
</protein>
<evidence type="ECO:0008006" key="4">
    <source>
        <dbReference type="Google" id="ProtNLM"/>
    </source>
</evidence>
<dbReference type="EMBL" id="CP039352">
    <property type="protein sequence ID" value="QCE02101.1"/>
    <property type="molecule type" value="Genomic_DNA"/>
</dbReference>
<dbReference type="OrthoDB" id="689003at2759"/>
<evidence type="ECO:0000313" key="3">
    <source>
        <dbReference type="Proteomes" id="UP000501690"/>
    </source>
</evidence>
<feature type="region of interest" description="Disordered" evidence="1">
    <location>
        <begin position="30"/>
        <end position="80"/>
    </location>
</feature>
<name>A0A4D6MN48_VIGUN</name>
<reference evidence="2 3" key="1">
    <citation type="submission" date="2019-04" db="EMBL/GenBank/DDBJ databases">
        <title>An improved genome assembly and genetic linkage map for asparagus bean, Vigna unguiculata ssp. sesquipedialis.</title>
        <authorList>
            <person name="Xia Q."/>
            <person name="Zhang R."/>
            <person name="Dong Y."/>
        </authorList>
    </citation>
    <scope>NUCLEOTIDE SEQUENCE [LARGE SCALE GENOMIC DNA]</scope>
    <source>
        <tissue evidence="2">Leaf</tissue>
    </source>
</reference>
<accession>A0A4D6MN48</accession>
<dbReference type="Gramene" id="Vigun10g188900.1.v1.2">
    <property type="protein sequence ID" value="Vigun10g188900.1.v1.2.CDS.1"/>
    <property type="gene ID" value="Vigun10g188900.v1.2"/>
</dbReference>
<keyword evidence="3" id="KW-1185">Reference proteome</keyword>
<organism evidence="2 3">
    <name type="scientific">Vigna unguiculata</name>
    <name type="common">Cowpea</name>
    <dbReference type="NCBI Taxonomy" id="3917"/>
    <lineage>
        <taxon>Eukaryota</taxon>
        <taxon>Viridiplantae</taxon>
        <taxon>Streptophyta</taxon>
        <taxon>Embryophyta</taxon>
        <taxon>Tracheophyta</taxon>
        <taxon>Spermatophyta</taxon>
        <taxon>Magnoliopsida</taxon>
        <taxon>eudicotyledons</taxon>
        <taxon>Gunneridae</taxon>
        <taxon>Pentapetalae</taxon>
        <taxon>rosids</taxon>
        <taxon>fabids</taxon>
        <taxon>Fabales</taxon>
        <taxon>Fabaceae</taxon>
        <taxon>Papilionoideae</taxon>
        <taxon>50 kb inversion clade</taxon>
        <taxon>NPAAA clade</taxon>
        <taxon>indigoferoid/millettioid clade</taxon>
        <taxon>Phaseoleae</taxon>
        <taxon>Vigna</taxon>
    </lineage>
</organism>
<dbReference type="AlphaFoldDB" id="A0A4D6MN48"/>